<dbReference type="EMBL" id="ATHL01000076">
    <property type="protein sequence ID" value="EQB15246.1"/>
    <property type="molecule type" value="Genomic_DNA"/>
</dbReference>
<comment type="caution">
    <text evidence="1">The sequence shown here is derived from an EMBL/GenBank/DDBJ whole genome shotgun (WGS) entry which is preliminary data.</text>
</comment>
<name>T0HFV9_9SPHN</name>
<evidence type="ECO:0000313" key="2">
    <source>
        <dbReference type="Proteomes" id="UP000015527"/>
    </source>
</evidence>
<sequence>MSLDLHADSKENTRTAERINGSIAAIATIGVSKIIEAGEEERPNAAMRASITAESR</sequence>
<dbReference type="AlphaFoldDB" id="T0HFV9"/>
<protein>
    <submittedName>
        <fullName evidence="1">Uncharacterized protein</fullName>
    </submittedName>
</protein>
<dbReference type="Proteomes" id="UP000015527">
    <property type="component" value="Unassembled WGS sequence"/>
</dbReference>
<organism evidence="1 2">
    <name type="scientific">Novosphingobium lindaniclasticum LE124</name>
    <dbReference type="NCBI Taxonomy" id="1096930"/>
    <lineage>
        <taxon>Bacteria</taxon>
        <taxon>Pseudomonadati</taxon>
        <taxon>Pseudomonadota</taxon>
        <taxon>Alphaproteobacteria</taxon>
        <taxon>Sphingomonadales</taxon>
        <taxon>Sphingomonadaceae</taxon>
        <taxon>Novosphingobium</taxon>
    </lineage>
</organism>
<proteinExistence type="predicted"/>
<gene>
    <name evidence="1" type="ORF">L284_11465</name>
</gene>
<keyword evidence="2" id="KW-1185">Reference proteome</keyword>
<accession>T0HFV9</accession>
<reference evidence="1 2" key="1">
    <citation type="journal article" date="2013" name="Genome Announc.">
        <title>Genome Sequence of Novosphingobium lindaniclasticum LE124T, Isolated from a Hexachlorocyclohexane Dumpsite.</title>
        <authorList>
            <person name="Saxena A."/>
            <person name="Nayyar N."/>
            <person name="Sangwan N."/>
            <person name="Kumari R."/>
            <person name="Khurana J.P."/>
            <person name="Lal R."/>
        </authorList>
    </citation>
    <scope>NUCLEOTIDE SEQUENCE [LARGE SCALE GENOMIC DNA]</scope>
    <source>
        <strain evidence="1 2">LE124</strain>
    </source>
</reference>
<evidence type="ECO:0000313" key="1">
    <source>
        <dbReference type="EMBL" id="EQB15246.1"/>
    </source>
</evidence>